<dbReference type="Proteomes" id="UP000577697">
    <property type="component" value="Unassembled WGS sequence"/>
</dbReference>
<keyword evidence="4" id="KW-0830">Ubiquinone</keyword>
<evidence type="ECO:0000313" key="6">
    <source>
        <dbReference type="Proteomes" id="UP000075755"/>
    </source>
</evidence>
<feature type="domain" description="Methyltransferase" evidence="3">
    <location>
        <begin position="56"/>
        <end position="145"/>
    </location>
</feature>
<dbReference type="GO" id="GO:0008168">
    <property type="term" value="F:methyltransferase activity"/>
    <property type="evidence" value="ECO:0007669"/>
    <property type="project" value="UniProtKB-KW"/>
</dbReference>
<dbReference type="PANTHER" id="PTHR43861">
    <property type="entry name" value="TRANS-ACONITATE 2-METHYLTRANSFERASE-RELATED"/>
    <property type="match status" value="1"/>
</dbReference>
<dbReference type="EMBL" id="CP015005">
    <property type="protein sequence ID" value="AMS43910.1"/>
    <property type="molecule type" value="Genomic_DNA"/>
</dbReference>
<keyword evidence="2" id="KW-0808">Transferase</keyword>
<reference evidence="4 6" key="1">
    <citation type="submission" date="2016-03" db="EMBL/GenBank/DDBJ databases">
        <title>Complete genome of Aminobacter aminovorans KCTC 2477.</title>
        <authorList>
            <person name="Kim K.M."/>
        </authorList>
    </citation>
    <scope>NUCLEOTIDE SEQUENCE [LARGE SCALE GENOMIC DNA]</scope>
    <source>
        <strain evidence="4 6">KCTC 2477</strain>
    </source>
</reference>
<name>A0AAC8YSU9_AMIAI</name>
<sequence>MTAEHEHGAEDHVARNYDHIADRYAVHFCDELERKAFDRLMLDWLVDRTRSGTLCDLGCGPGHVAAYLARRASSVVGIDISPRMVAGARGRYRGITFQQGNMLDLDGVLEATFAGISCFYSIVHLRRDQLRDAFREMHRVLTPQGWLLLAFHVGEERCHVREFLGRTVDLDFQFFLPGEICKALEKAGFTVREALLREPYAGAEVETQRSYIWAQRA</sequence>
<reference evidence="5 7" key="2">
    <citation type="submission" date="2020-08" db="EMBL/GenBank/DDBJ databases">
        <title>Genomic Encyclopedia of Type Strains, Phase IV (KMG-IV): sequencing the most valuable type-strain genomes for metagenomic binning, comparative biology and taxonomic classification.</title>
        <authorList>
            <person name="Goeker M."/>
        </authorList>
    </citation>
    <scope>NUCLEOTIDE SEQUENCE [LARGE SCALE GENOMIC DNA]</scope>
    <source>
        <strain evidence="5 7">DSM 10368</strain>
    </source>
</reference>
<dbReference type="PANTHER" id="PTHR43861:SF1">
    <property type="entry name" value="TRANS-ACONITATE 2-METHYLTRANSFERASE"/>
    <property type="match status" value="1"/>
</dbReference>
<protein>
    <submittedName>
        <fullName evidence="4">Methylase involved in ubiquinone/menaquinone biosynthesis</fullName>
    </submittedName>
    <submittedName>
        <fullName evidence="5">Ubiquinone/menaquinone biosynthesis C-methylase UbiE</fullName>
    </submittedName>
</protein>
<evidence type="ECO:0000313" key="5">
    <source>
        <dbReference type="EMBL" id="MBB3705707.1"/>
    </source>
</evidence>
<evidence type="ECO:0000259" key="3">
    <source>
        <dbReference type="Pfam" id="PF13649"/>
    </source>
</evidence>
<dbReference type="Gene3D" id="3.40.50.150">
    <property type="entry name" value="Vaccinia Virus protein VP39"/>
    <property type="match status" value="1"/>
</dbReference>
<dbReference type="CDD" id="cd02440">
    <property type="entry name" value="AdoMet_MTases"/>
    <property type="match status" value="1"/>
</dbReference>
<evidence type="ECO:0000256" key="1">
    <source>
        <dbReference type="ARBA" id="ARBA00022603"/>
    </source>
</evidence>
<dbReference type="KEGG" id="aak:AA2016_5001"/>
<dbReference type="Proteomes" id="UP000075755">
    <property type="component" value="Chromosome"/>
</dbReference>
<gene>
    <name evidence="4" type="ORF">AA2016_5001</name>
    <name evidence="5" type="ORF">FHS67_002022</name>
</gene>
<evidence type="ECO:0000313" key="7">
    <source>
        <dbReference type="Proteomes" id="UP000577697"/>
    </source>
</evidence>
<dbReference type="EMBL" id="JACICB010000006">
    <property type="protein sequence ID" value="MBB3705707.1"/>
    <property type="molecule type" value="Genomic_DNA"/>
</dbReference>
<evidence type="ECO:0000256" key="2">
    <source>
        <dbReference type="ARBA" id="ARBA00022679"/>
    </source>
</evidence>
<dbReference type="InterPro" id="IPR041698">
    <property type="entry name" value="Methyltransf_25"/>
</dbReference>
<dbReference type="SUPFAM" id="SSF53335">
    <property type="entry name" value="S-adenosyl-L-methionine-dependent methyltransferases"/>
    <property type="match status" value="1"/>
</dbReference>
<dbReference type="GO" id="GO:0032259">
    <property type="term" value="P:methylation"/>
    <property type="evidence" value="ECO:0007669"/>
    <property type="project" value="UniProtKB-KW"/>
</dbReference>
<dbReference type="RefSeq" id="WP_067964883.1">
    <property type="nucleotide sequence ID" value="NZ_JACICB010000006.1"/>
</dbReference>
<organism evidence="4 6">
    <name type="scientific">Aminobacter aminovorans</name>
    <name type="common">Chelatobacter heintzii</name>
    <dbReference type="NCBI Taxonomy" id="83263"/>
    <lineage>
        <taxon>Bacteria</taxon>
        <taxon>Pseudomonadati</taxon>
        <taxon>Pseudomonadota</taxon>
        <taxon>Alphaproteobacteria</taxon>
        <taxon>Hyphomicrobiales</taxon>
        <taxon>Phyllobacteriaceae</taxon>
        <taxon>Aminobacter</taxon>
    </lineage>
</organism>
<dbReference type="Pfam" id="PF13649">
    <property type="entry name" value="Methyltransf_25"/>
    <property type="match status" value="1"/>
</dbReference>
<dbReference type="AlphaFoldDB" id="A0AAC8YSU9"/>
<accession>A0AAC8YSU9</accession>
<keyword evidence="7" id="KW-1185">Reference proteome</keyword>
<dbReference type="InterPro" id="IPR029063">
    <property type="entry name" value="SAM-dependent_MTases_sf"/>
</dbReference>
<keyword evidence="1 4" id="KW-0489">Methyltransferase</keyword>
<evidence type="ECO:0000313" key="4">
    <source>
        <dbReference type="EMBL" id="AMS43910.1"/>
    </source>
</evidence>
<proteinExistence type="predicted"/>